<dbReference type="Proteomes" id="UP000005952">
    <property type="component" value="Chromosome"/>
</dbReference>
<dbReference type="SMART" id="SM00341">
    <property type="entry name" value="HRDC"/>
    <property type="match status" value="1"/>
</dbReference>
<feature type="region of interest" description="Disordered" evidence="7">
    <location>
        <begin position="31"/>
        <end position="53"/>
    </location>
</feature>
<evidence type="ECO:0000256" key="7">
    <source>
        <dbReference type="SAM" id="MobiDB-lite"/>
    </source>
</evidence>
<keyword evidence="4 6" id="KW-0378">Hydrolase</keyword>
<dbReference type="InterPro" id="IPR010997">
    <property type="entry name" value="HRDC-like_sf"/>
</dbReference>
<evidence type="ECO:0000256" key="2">
    <source>
        <dbReference type="ARBA" id="ARBA00022694"/>
    </source>
</evidence>
<dbReference type="InterPro" id="IPR044876">
    <property type="entry name" value="HRDC_dom_sf"/>
</dbReference>
<dbReference type="HOGENOM" id="CLU_042387_0_0_5"/>
<comment type="function">
    <text evidence="6">Exonuclease involved in the 3' processing of various precursor tRNAs. Initiates hydrolysis at the 3'-terminus of an RNA molecule and releases 5'-mononucleotides.</text>
</comment>
<keyword evidence="10" id="KW-1185">Reference proteome</keyword>
<dbReference type="Gene3D" id="1.10.150.80">
    <property type="entry name" value="HRDC domain"/>
    <property type="match status" value="1"/>
</dbReference>
<dbReference type="InterPro" id="IPR051086">
    <property type="entry name" value="RNase_D-like"/>
</dbReference>
<comment type="subcellular location">
    <subcellularLocation>
        <location evidence="6">Cytoplasm</location>
    </subcellularLocation>
</comment>
<dbReference type="NCBIfam" id="TIGR01388">
    <property type="entry name" value="rnd"/>
    <property type="match status" value="1"/>
</dbReference>
<dbReference type="InterPro" id="IPR002121">
    <property type="entry name" value="HRDC_dom"/>
</dbReference>
<dbReference type="KEGG" id="hdt:HYPDE_37743"/>
<dbReference type="GO" id="GO:0008408">
    <property type="term" value="F:3'-5' exonuclease activity"/>
    <property type="evidence" value="ECO:0007669"/>
    <property type="project" value="InterPro"/>
</dbReference>
<comment type="catalytic activity">
    <reaction evidence="6">
        <text>Exonucleolytic cleavage that removes extra residues from the 3'-terminus of tRNA to produce 5'-mononucleotides.</text>
        <dbReference type="EC" id="3.1.13.5"/>
    </reaction>
</comment>
<evidence type="ECO:0000256" key="3">
    <source>
        <dbReference type="ARBA" id="ARBA00022722"/>
    </source>
</evidence>
<proteinExistence type="inferred from homology"/>
<evidence type="ECO:0000256" key="6">
    <source>
        <dbReference type="HAMAP-Rule" id="MF_01899"/>
    </source>
</evidence>
<name>N0BGF6_9HYPH</name>
<evidence type="ECO:0000256" key="1">
    <source>
        <dbReference type="ARBA" id="ARBA00022490"/>
    </source>
</evidence>
<dbReference type="GO" id="GO:0003676">
    <property type="term" value="F:nucleic acid binding"/>
    <property type="evidence" value="ECO:0007669"/>
    <property type="project" value="InterPro"/>
</dbReference>
<dbReference type="InterPro" id="IPR012337">
    <property type="entry name" value="RNaseH-like_sf"/>
</dbReference>
<dbReference type="CDD" id="cd06142">
    <property type="entry name" value="RNaseD_exo"/>
    <property type="match status" value="1"/>
</dbReference>
<dbReference type="PANTHER" id="PTHR47649:SF1">
    <property type="entry name" value="RIBONUCLEASE D"/>
    <property type="match status" value="1"/>
</dbReference>
<keyword evidence="1 6" id="KW-0963">Cytoplasm</keyword>
<evidence type="ECO:0000256" key="4">
    <source>
        <dbReference type="ARBA" id="ARBA00022801"/>
    </source>
</evidence>
<sequence length="442" mass="48804">MRGAGPEYPKDRQVSSIRSCYLAFLQPGTQERRESRVGSGRDQADGDNGKSIRYRRPSMQTITTTSELAALCETLSRSDYVAVDTEFLREQTFWPLLCLIQLAGPEAEAIVDPLAPGIDLAPFYQLMADTSTVKVFHAARQDIEIVFLKSGVVPTPVFDSQVAAMVCGFGDSISYVNLVKKTTGTDLDKSSRFTDWSRRPLSPKQLDYALADVTYLRDVYVRLRQTLDKTERTPWLQEEMAVLTNPATYDTSPENAWQRLKLRVKGRKALGVLVELAAWRERLAQSLDVPRGRVLRDDALYDIANQMPVSTEALGQLRTLSDGFARSQRAKDILEAVKAGVARDPKTLPKIERNESLSAEASATLELLKVLLKAAAAEHGVAPRIIASSEDLEQLAVSNDADILVLQGWRRALFGESALKLKRGELALTLVGGEVRAVPAAK</sequence>
<dbReference type="EC" id="3.1.13.5" evidence="6"/>
<dbReference type="Gene3D" id="3.30.420.10">
    <property type="entry name" value="Ribonuclease H-like superfamily/Ribonuclease H"/>
    <property type="match status" value="1"/>
</dbReference>
<keyword evidence="5 6" id="KW-0269">Exonuclease</keyword>
<keyword evidence="3 6" id="KW-0540">Nuclease</keyword>
<accession>N0BGF6</accession>
<dbReference type="GO" id="GO:0005737">
    <property type="term" value="C:cytoplasm"/>
    <property type="evidence" value="ECO:0007669"/>
    <property type="project" value="UniProtKB-SubCell"/>
</dbReference>
<dbReference type="InterPro" id="IPR006292">
    <property type="entry name" value="RNase_D"/>
</dbReference>
<dbReference type="STRING" id="670307.HYPDE_37743"/>
<dbReference type="GO" id="GO:0033890">
    <property type="term" value="F:ribonuclease D activity"/>
    <property type="evidence" value="ECO:0007669"/>
    <property type="project" value="UniProtKB-UniRule"/>
</dbReference>
<dbReference type="PROSITE" id="PS50967">
    <property type="entry name" value="HRDC"/>
    <property type="match status" value="1"/>
</dbReference>
<evidence type="ECO:0000313" key="10">
    <source>
        <dbReference type="Proteomes" id="UP000005952"/>
    </source>
</evidence>
<dbReference type="Pfam" id="PF00570">
    <property type="entry name" value="HRDC"/>
    <property type="match status" value="1"/>
</dbReference>
<reference evidence="9 10" key="1">
    <citation type="journal article" date="2013" name="Genome Announc.">
        <title>Genome sequences for three denitrifying bacterial strains isolated from a uranium- and nitrate-contaminated subsurface environment.</title>
        <authorList>
            <person name="Venkatramanan R."/>
            <person name="Prakash O."/>
            <person name="Woyke T."/>
            <person name="Chain P."/>
            <person name="Goodwin L.A."/>
            <person name="Watson D."/>
            <person name="Brooks S."/>
            <person name="Kostka J.E."/>
            <person name="Green S.J."/>
        </authorList>
    </citation>
    <scope>NUCLEOTIDE SEQUENCE [LARGE SCALE GENOMIC DNA]</scope>
    <source>
        <strain evidence="9 10">1NES1</strain>
    </source>
</reference>
<feature type="domain" description="HRDC" evidence="8">
    <location>
        <begin position="266"/>
        <end position="347"/>
    </location>
</feature>
<dbReference type="eggNOG" id="COG0349">
    <property type="taxonomic scope" value="Bacteria"/>
</dbReference>
<dbReference type="InterPro" id="IPR036397">
    <property type="entry name" value="RNaseH_sf"/>
</dbReference>
<comment type="cofactor">
    <cofactor evidence="6">
        <name>a divalent metal cation</name>
        <dbReference type="ChEBI" id="CHEBI:60240"/>
    </cofactor>
</comment>
<dbReference type="GO" id="GO:0000166">
    <property type="term" value="F:nucleotide binding"/>
    <property type="evidence" value="ECO:0007669"/>
    <property type="project" value="InterPro"/>
</dbReference>
<protein>
    <recommendedName>
        <fullName evidence="6">Ribonuclease D</fullName>
        <shortName evidence="6">RNase D</shortName>
        <ecNumber evidence="6">3.1.13.5</ecNumber>
    </recommendedName>
</protein>
<dbReference type="Pfam" id="PF01612">
    <property type="entry name" value="DNA_pol_A_exo1"/>
    <property type="match status" value="1"/>
</dbReference>
<evidence type="ECO:0000256" key="5">
    <source>
        <dbReference type="ARBA" id="ARBA00022839"/>
    </source>
</evidence>
<dbReference type="SUPFAM" id="SSF53098">
    <property type="entry name" value="Ribonuclease H-like"/>
    <property type="match status" value="1"/>
</dbReference>
<evidence type="ECO:0000313" key="9">
    <source>
        <dbReference type="EMBL" id="AGK59220.1"/>
    </source>
</evidence>
<evidence type="ECO:0000259" key="8">
    <source>
        <dbReference type="PROSITE" id="PS50967"/>
    </source>
</evidence>
<dbReference type="AlphaFoldDB" id="N0BGF6"/>
<dbReference type="SMART" id="SM00474">
    <property type="entry name" value="35EXOc"/>
    <property type="match status" value="1"/>
</dbReference>
<dbReference type="InterPro" id="IPR002562">
    <property type="entry name" value="3'-5'_exonuclease_dom"/>
</dbReference>
<dbReference type="GO" id="GO:0042780">
    <property type="term" value="P:tRNA 3'-end processing"/>
    <property type="evidence" value="ECO:0007669"/>
    <property type="project" value="UniProtKB-UniRule"/>
</dbReference>
<gene>
    <name evidence="6" type="primary">rnd</name>
    <name evidence="9" type="ORF">HYPDE_37743</name>
</gene>
<organism evidence="9 10">
    <name type="scientific">Hyphomicrobium denitrificans 1NES1</name>
    <dbReference type="NCBI Taxonomy" id="670307"/>
    <lineage>
        <taxon>Bacteria</taxon>
        <taxon>Pseudomonadati</taxon>
        <taxon>Pseudomonadota</taxon>
        <taxon>Alphaproteobacteria</taxon>
        <taxon>Hyphomicrobiales</taxon>
        <taxon>Hyphomicrobiaceae</taxon>
        <taxon>Hyphomicrobium</taxon>
    </lineage>
</organism>
<dbReference type="EMBL" id="CP005587">
    <property type="protein sequence ID" value="AGK59220.1"/>
    <property type="molecule type" value="Genomic_DNA"/>
</dbReference>
<keyword evidence="2 6" id="KW-0819">tRNA processing</keyword>
<dbReference type="HAMAP" id="MF_01899">
    <property type="entry name" value="RNase_D"/>
    <property type="match status" value="1"/>
</dbReference>
<dbReference type="PANTHER" id="PTHR47649">
    <property type="entry name" value="RIBONUCLEASE D"/>
    <property type="match status" value="1"/>
</dbReference>
<dbReference type="SUPFAM" id="SSF47819">
    <property type="entry name" value="HRDC-like"/>
    <property type="match status" value="2"/>
</dbReference>
<comment type="similarity">
    <text evidence="6">Belongs to the RNase D family.</text>
</comment>